<dbReference type="Proteomes" id="UP000015104">
    <property type="component" value="Unassembled WGS sequence"/>
</dbReference>
<dbReference type="SUPFAM" id="SSF52047">
    <property type="entry name" value="RNI-like"/>
    <property type="match status" value="1"/>
</dbReference>
<dbReference type="EMBL" id="CAEY01001374">
    <property type="status" value="NOT_ANNOTATED_CDS"/>
    <property type="molecule type" value="Genomic_DNA"/>
</dbReference>
<protein>
    <recommendedName>
        <fullName evidence="1">F-box domain-containing protein</fullName>
    </recommendedName>
</protein>
<evidence type="ECO:0000313" key="3">
    <source>
        <dbReference type="Proteomes" id="UP000015104"/>
    </source>
</evidence>
<dbReference type="InterPro" id="IPR032675">
    <property type="entry name" value="LRR_dom_sf"/>
</dbReference>
<dbReference type="AlphaFoldDB" id="T1K369"/>
<reference evidence="3" key="1">
    <citation type="submission" date="2011-08" db="EMBL/GenBank/DDBJ databases">
        <authorList>
            <person name="Rombauts S."/>
        </authorList>
    </citation>
    <scope>NUCLEOTIDE SEQUENCE</scope>
    <source>
        <strain evidence="3">London</strain>
    </source>
</reference>
<evidence type="ECO:0000313" key="2">
    <source>
        <dbReference type="EnsemblMetazoa" id="tetur04g07600.1"/>
    </source>
</evidence>
<dbReference type="Gene3D" id="3.80.10.10">
    <property type="entry name" value="Ribonuclease Inhibitor"/>
    <property type="match status" value="1"/>
</dbReference>
<name>T1K369_TETUR</name>
<accession>T1K369</accession>
<dbReference type="Gene3D" id="1.20.1280.50">
    <property type="match status" value="1"/>
</dbReference>
<keyword evidence="3" id="KW-1185">Reference proteome</keyword>
<evidence type="ECO:0000259" key="1">
    <source>
        <dbReference type="PROSITE" id="PS50181"/>
    </source>
</evidence>
<feature type="domain" description="F-box" evidence="1">
    <location>
        <begin position="1"/>
        <end position="48"/>
    </location>
</feature>
<dbReference type="InterPro" id="IPR036047">
    <property type="entry name" value="F-box-like_dom_sf"/>
</dbReference>
<reference evidence="2" key="2">
    <citation type="submission" date="2015-06" db="UniProtKB">
        <authorList>
            <consortium name="EnsemblMetazoa"/>
        </authorList>
    </citation>
    <scope>IDENTIFICATION</scope>
</reference>
<organism evidence="2 3">
    <name type="scientific">Tetranychus urticae</name>
    <name type="common">Two-spotted spider mite</name>
    <dbReference type="NCBI Taxonomy" id="32264"/>
    <lineage>
        <taxon>Eukaryota</taxon>
        <taxon>Metazoa</taxon>
        <taxon>Ecdysozoa</taxon>
        <taxon>Arthropoda</taxon>
        <taxon>Chelicerata</taxon>
        <taxon>Arachnida</taxon>
        <taxon>Acari</taxon>
        <taxon>Acariformes</taxon>
        <taxon>Trombidiformes</taxon>
        <taxon>Prostigmata</taxon>
        <taxon>Eleutherengona</taxon>
        <taxon>Raphignathae</taxon>
        <taxon>Tetranychoidea</taxon>
        <taxon>Tetranychidae</taxon>
        <taxon>Tetranychus</taxon>
    </lineage>
</organism>
<sequence length="393" mass="45810">MSIDKLPTEILDFIFDKLTELNDIVNCFQVCERWSYIIGERTHKVKYLIRFTFSDDKVYSKDLVYNGRTEPLDGSVLLKVFPNLRIADISLPYRIRKKYDISNLVLELLRNGKHIKGLIEVPLMKYVDIFKNRTALEMLCISRLPDEIPISDINESVKQLYTCSHPVPMSDFSKLIHFLPSLERLQAKIRYDNQDAGYDGPKLMNLKIAELDLRANSLPGLLQFGLELLDACPALVSAHVYAFTSAVIVEDTTKNENMRDLVLQFREAVAWHSQIDLLAKYPNLKHLALRCNLTLRDDHIHDILSTLPKLVLLDVRGSPRLTRRSARFVEDYCERHGRSIYFYFKKEDREQIEKDWPHLSTRQEIISRGFDFMANCFLKDNDTLPYFLDPMDD</sequence>
<dbReference type="InterPro" id="IPR001810">
    <property type="entry name" value="F-box_dom"/>
</dbReference>
<dbReference type="SUPFAM" id="SSF81383">
    <property type="entry name" value="F-box domain"/>
    <property type="match status" value="1"/>
</dbReference>
<proteinExistence type="predicted"/>
<dbReference type="PROSITE" id="PS50181">
    <property type="entry name" value="FBOX"/>
    <property type="match status" value="1"/>
</dbReference>
<dbReference type="Pfam" id="PF12937">
    <property type="entry name" value="F-box-like"/>
    <property type="match status" value="1"/>
</dbReference>
<dbReference type="EnsemblMetazoa" id="tetur04g07600.1">
    <property type="protein sequence ID" value="tetur04g07600.1"/>
    <property type="gene ID" value="tetur04g07600"/>
</dbReference>
<dbReference type="HOGENOM" id="CLU_029073_0_0_1"/>